<evidence type="ECO:0000256" key="2">
    <source>
        <dbReference type="ARBA" id="ARBA00010065"/>
    </source>
</evidence>
<keyword evidence="11" id="KW-0449">Lipoprotein</keyword>
<dbReference type="PANTHER" id="PTHR38686">
    <property type="entry name" value="APOLIPOPROTEIN N-ACYLTRANSFERASE"/>
    <property type="match status" value="1"/>
</dbReference>
<name>A0A368KSN3_9BACT</name>
<dbReference type="PANTHER" id="PTHR38686:SF1">
    <property type="entry name" value="APOLIPOPROTEIN N-ACYLTRANSFERASE"/>
    <property type="match status" value="1"/>
</dbReference>
<feature type="transmembrane region" description="Helical" evidence="9">
    <location>
        <begin position="129"/>
        <end position="147"/>
    </location>
</feature>
<feature type="domain" description="CN hydrolase" evidence="10">
    <location>
        <begin position="255"/>
        <end position="537"/>
    </location>
</feature>
<dbReference type="InterPro" id="IPR003010">
    <property type="entry name" value="C-N_Hydrolase"/>
</dbReference>
<feature type="transmembrane region" description="Helical" evidence="9">
    <location>
        <begin position="167"/>
        <end position="192"/>
    </location>
</feature>
<evidence type="ECO:0000313" key="12">
    <source>
        <dbReference type="Proteomes" id="UP000253562"/>
    </source>
</evidence>
<evidence type="ECO:0000256" key="3">
    <source>
        <dbReference type="ARBA" id="ARBA00022475"/>
    </source>
</evidence>
<evidence type="ECO:0000256" key="5">
    <source>
        <dbReference type="ARBA" id="ARBA00022692"/>
    </source>
</evidence>
<dbReference type="UniPathway" id="UPA00666"/>
<dbReference type="EC" id="2.3.1.269" evidence="9"/>
<comment type="caution">
    <text evidence="11">The sequence shown here is derived from an EMBL/GenBank/DDBJ whole genome shotgun (WGS) entry which is preliminary data.</text>
</comment>
<keyword evidence="8 9" id="KW-0012">Acyltransferase</keyword>
<keyword evidence="7 9" id="KW-0472">Membrane</keyword>
<evidence type="ECO:0000313" key="11">
    <source>
        <dbReference type="EMBL" id="RCS52677.1"/>
    </source>
</evidence>
<comment type="catalytic activity">
    <reaction evidence="9">
        <text>N-terminal S-1,2-diacyl-sn-glyceryl-L-cysteinyl-[lipoprotein] + a glycerophospholipid = N-acyl-S-1,2-diacyl-sn-glyceryl-L-cysteinyl-[lipoprotein] + a 2-acyl-sn-glycero-3-phospholipid + H(+)</text>
        <dbReference type="Rhea" id="RHEA:48228"/>
        <dbReference type="Rhea" id="RHEA-COMP:14681"/>
        <dbReference type="Rhea" id="RHEA-COMP:14684"/>
        <dbReference type="ChEBI" id="CHEBI:15378"/>
        <dbReference type="ChEBI" id="CHEBI:136912"/>
        <dbReference type="ChEBI" id="CHEBI:140656"/>
        <dbReference type="ChEBI" id="CHEBI:140657"/>
        <dbReference type="ChEBI" id="CHEBI:140660"/>
        <dbReference type="EC" id="2.3.1.269"/>
    </reaction>
</comment>
<dbReference type="GO" id="GO:0042158">
    <property type="term" value="P:lipoprotein biosynthetic process"/>
    <property type="evidence" value="ECO:0007669"/>
    <property type="project" value="UniProtKB-UniRule"/>
</dbReference>
<dbReference type="PROSITE" id="PS50263">
    <property type="entry name" value="CN_HYDROLASE"/>
    <property type="match status" value="1"/>
</dbReference>
<dbReference type="CDD" id="cd07571">
    <property type="entry name" value="ALP_N-acyl_transferase"/>
    <property type="match status" value="1"/>
</dbReference>
<evidence type="ECO:0000256" key="7">
    <source>
        <dbReference type="ARBA" id="ARBA00023136"/>
    </source>
</evidence>
<protein>
    <recommendedName>
        <fullName evidence="9">Apolipoprotein N-acyltransferase</fullName>
        <shortName evidence="9">ALP N-acyltransferase</shortName>
        <ecNumber evidence="9">2.3.1.269</ecNumber>
    </recommendedName>
</protein>
<comment type="function">
    <text evidence="9">Catalyzes the phospholipid dependent N-acylation of the N-terminal cysteine of apolipoprotein, the last step in lipoprotein maturation.</text>
</comment>
<proteinExistence type="inferred from homology"/>
<feature type="transmembrane region" description="Helical" evidence="9">
    <location>
        <begin position="551"/>
        <end position="570"/>
    </location>
</feature>
<keyword evidence="3 9" id="KW-1003">Cell membrane</keyword>
<accession>A0A368KSN3</accession>
<evidence type="ECO:0000259" key="10">
    <source>
        <dbReference type="PROSITE" id="PS50263"/>
    </source>
</evidence>
<dbReference type="Proteomes" id="UP000253562">
    <property type="component" value="Unassembled WGS sequence"/>
</dbReference>
<evidence type="ECO:0000256" key="8">
    <source>
        <dbReference type="ARBA" id="ARBA00023315"/>
    </source>
</evidence>
<dbReference type="Pfam" id="PF20154">
    <property type="entry name" value="LNT_N"/>
    <property type="match status" value="1"/>
</dbReference>
<evidence type="ECO:0000256" key="1">
    <source>
        <dbReference type="ARBA" id="ARBA00004651"/>
    </source>
</evidence>
<keyword evidence="4 9" id="KW-0808">Transferase</keyword>
<evidence type="ECO:0000256" key="4">
    <source>
        <dbReference type="ARBA" id="ARBA00022679"/>
    </source>
</evidence>
<comment type="pathway">
    <text evidence="9">Protein modification; lipoprotein biosynthesis (N-acyl transfer).</text>
</comment>
<comment type="subcellular location">
    <subcellularLocation>
        <location evidence="1 9">Cell membrane</location>
        <topology evidence="1 9">Multi-pass membrane protein</topology>
    </subcellularLocation>
</comment>
<feature type="transmembrane region" description="Helical" evidence="9">
    <location>
        <begin position="100"/>
        <end position="117"/>
    </location>
</feature>
<dbReference type="Gene3D" id="3.60.110.10">
    <property type="entry name" value="Carbon-nitrogen hydrolase"/>
    <property type="match status" value="1"/>
</dbReference>
<dbReference type="InterPro" id="IPR004563">
    <property type="entry name" value="Apolipo_AcylTrfase"/>
</dbReference>
<dbReference type="InterPro" id="IPR045378">
    <property type="entry name" value="LNT_N"/>
</dbReference>
<dbReference type="NCBIfam" id="TIGR00546">
    <property type="entry name" value="lnt"/>
    <property type="match status" value="1"/>
</dbReference>
<feature type="transmembrane region" description="Helical" evidence="9">
    <location>
        <begin position="212"/>
        <end position="233"/>
    </location>
</feature>
<dbReference type="AlphaFoldDB" id="A0A368KSN3"/>
<dbReference type="InterPro" id="IPR036526">
    <property type="entry name" value="C-N_Hydrolase_sf"/>
</dbReference>
<dbReference type="SUPFAM" id="SSF56317">
    <property type="entry name" value="Carbon-nitrogen hydrolase"/>
    <property type="match status" value="1"/>
</dbReference>
<feature type="transmembrane region" description="Helical" evidence="9">
    <location>
        <begin position="69"/>
        <end position="88"/>
    </location>
</feature>
<dbReference type="HAMAP" id="MF_01148">
    <property type="entry name" value="Lnt"/>
    <property type="match status" value="1"/>
</dbReference>
<keyword evidence="6 9" id="KW-1133">Transmembrane helix</keyword>
<sequence>MSPTSVPQTEPQPKPISPALTWRGVLLFGMASALLLALAFPQANLTLLAWVAPIGWLILIRAETLPKRAYWLIYLSGCLFWLTVLYGIGKAHWATRVFGWPVLSGYLAVYLPLFVGLSRPIVHRLRIPIPLVAPVVWTALEYVRAYFATGFSMAQLGHTQVDILPLIQIASITGAYGVSFLVMLVASLLLLLVPQWEAGVANRVKPKWTHQVAFVAAVLLIVGGSYFSGQHWLQEGERLDAENIAQRRDSGQAAVRIGLVQGSIDTVFGDPTQSERTFDQYSKLTDMLVAEQPNLDLIVWPETTMGPHMVFEIASDFAPPAAWSTSGERVKQDMLQRIHGFQGFLHDLAVNRWRAPLLLGTSVIRYGNQVVDHYNAAIHVGDEGSIVTRYEKTHPVMFGEYVPLGDWFPFVYDWLPIGGGLTPGQGPIVVDVSGVNLVPCICFENTVPQLVANQVRTITQAGKKVDALVTLTNDGWFWGTSILDLHLTCARFRAVENHRPMLVAANTGVSAVIDAQGKVQQYAPIQKTSYLVAEVVPTARPLSPYTRYGDWFAMGCLLLTAPLYLVALFLNKRIKQPSPHDPQNIPIQG</sequence>
<keyword evidence="5 9" id="KW-0812">Transmembrane</keyword>
<gene>
    <name evidence="9 11" type="primary">lnt</name>
    <name evidence="11" type="ORF">DTL42_07505</name>
</gene>
<comment type="similarity">
    <text evidence="2 9">Belongs to the CN hydrolase family. Apolipoprotein N-acyltransferase subfamily.</text>
</comment>
<feature type="transmembrane region" description="Helical" evidence="9">
    <location>
        <begin position="45"/>
        <end position="62"/>
    </location>
</feature>
<evidence type="ECO:0000256" key="6">
    <source>
        <dbReference type="ARBA" id="ARBA00022989"/>
    </source>
</evidence>
<reference evidence="11 12" key="1">
    <citation type="submission" date="2018-07" db="EMBL/GenBank/DDBJ databases">
        <title>Comparative genomes isolates from brazilian mangrove.</title>
        <authorList>
            <person name="De Araujo J.E."/>
            <person name="Taketani R.G."/>
            <person name="Silva M.C.P."/>
            <person name="Lourenco M.V."/>
            <person name="Oliveira V.M."/>
            <person name="Andreote F.D."/>
        </authorList>
    </citation>
    <scope>NUCLEOTIDE SEQUENCE [LARGE SCALE GENOMIC DNA]</scope>
    <source>
        <strain evidence="11 12">HEX PRIS-MGV</strain>
    </source>
</reference>
<dbReference type="Pfam" id="PF00795">
    <property type="entry name" value="CN_hydrolase"/>
    <property type="match status" value="1"/>
</dbReference>
<dbReference type="EMBL" id="QPEX01000011">
    <property type="protein sequence ID" value="RCS52677.1"/>
    <property type="molecule type" value="Genomic_DNA"/>
</dbReference>
<organism evidence="11 12">
    <name type="scientific">Bremerella cremea</name>
    <dbReference type="NCBI Taxonomy" id="1031537"/>
    <lineage>
        <taxon>Bacteria</taxon>
        <taxon>Pseudomonadati</taxon>
        <taxon>Planctomycetota</taxon>
        <taxon>Planctomycetia</taxon>
        <taxon>Pirellulales</taxon>
        <taxon>Pirellulaceae</taxon>
        <taxon>Bremerella</taxon>
    </lineage>
</organism>
<dbReference type="GO" id="GO:0005886">
    <property type="term" value="C:plasma membrane"/>
    <property type="evidence" value="ECO:0007669"/>
    <property type="project" value="UniProtKB-SubCell"/>
</dbReference>
<evidence type="ECO:0000256" key="9">
    <source>
        <dbReference type="HAMAP-Rule" id="MF_01148"/>
    </source>
</evidence>
<dbReference type="GO" id="GO:0016410">
    <property type="term" value="F:N-acyltransferase activity"/>
    <property type="evidence" value="ECO:0007669"/>
    <property type="project" value="UniProtKB-UniRule"/>
</dbReference>